<dbReference type="AlphaFoldDB" id="A0A161R3T8"/>
<dbReference type="Proteomes" id="UP000075787">
    <property type="component" value="Unassembled WGS sequence"/>
</dbReference>
<evidence type="ECO:0000259" key="2">
    <source>
        <dbReference type="SMART" id="SM01007"/>
    </source>
</evidence>
<accession>A0A161R3T8</accession>
<dbReference type="InterPro" id="IPR051017">
    <property type="entry name" value="Aldolase-II_Adducin_sf"/>
</dbReference>
<name>A0A161R3T8_9PROT</name>
<feature type="domain" description="Class II aldolase/adducin N-terminal" evidence="2">
    <location>
        <begin position="16"/>
        <end position="196"/>
    </location>
</feature>
<organism evidence="3 4">
    <name type="scientific">Tistrella mobilis</name>
    <dbReference type="NCBI Taxonomy" id="171437"/>
    <lineage>
        <taxon>Bacteria</taxon>
        <taxon>Pseudomonadati</taxon>
        <taxon>Pseudomonadota</taxon>
        <taxon>Alphaproteobacteria</taxon>
        <taxon>Geminicoccales</taxon>
        <taxon>Geminicoccaceae</taxon>
        <taxon>Tistrella</taxon>
    </lineage>
</organism>
<dbReference type="SMART" id="SM01007">
    <property type="entry name" value="Aldolase_II"/>
    <property type="match status" value="1"/>
</dbReference>
<evidence type="ECO:0000313" key="4">
    <source>
        <dbReference type="Proteomes" id="UP000075787"/>
    </source>
</evidence>
<dbReference type="PANTHER" id="PTHR10672:SF3">
    <property type="entry name" value="PROTEIN HU-LI TAI SHAO"/>
    <property type="match status" value="1"/>
</dbReference>
<proteinExistence type="inferred from homology"/>
<sequence>MMSVSDHPATEDELRRQLAACYRLVAHFGMDDLIYNHISARVPGSDHHFLINPYGMFFREITASSLLKIDLEGNKLCNGAGEVNRAGFVIHAAIHRARADAICVLHLHSDAATAVSALPEGLLPVSQFAMHFHNRIGIHPYEGVALDLEEQDRLVADIGPHRVLLLRNHGFLTVGQTIPEAFMLAYYFERAARIQLKAQAAAAASGGTLALPPPEVSEKAARQFTEFAGDIKRPGFREWPGFLRLLDDVAPGYAD</sequence>
<dbReference type="NCBIfam" id="NF005451">
    <property type="entry name" value="PRK07044.1"/>
    <property type="match status" value="1"/>
</dbReference>
<dbReference type="InterPro" id="IPR036409">
    <property type="entry name" value="Aldolase_II/adducin_N_sf"/>
</dbReference>
<comment type="caution">
    <text evidence="3">The sequence shown here is derived from an EMBL/GenBank/DDBJ whole genome shotgun (WGS) entry which is preliminary data.</text>
</comment>
<protein>
    <submittedName>
        <fullName evidence="3">Class II aldolase</fullName>
    </submittedName>
</protein>
<dbReference type="GO" id="GO:0005856">
    <property type="term" value="C:cytoskeleton"/>
    <property type="evidence" value="ECO:0007669"/>
    <property type="project" value="TreeGrafter"/>
</dbReference>
<gene>
    <name evidence="3" type="ORF">AUP44_05730</name>
</gene>
<dbReference type="SUPFAM" id="SSF53639">
    <property type="entry name" value="AraD/HMP-PK domain-like"/>
    <property type="match status" value="1"/>
</dbReference>
<dbReference type="Gene3D" id="3.40.225.10">
    <property type="entry name" value="Class II aldolase/adducin N-terminal domain"/>
    <property type="match status" value="1"/>
</dbReference>
<evidence type="ECO:0000256" key="1">
    <source>
        <dbReference type="ARBA" id="ARBA00037961"/>
    </source>
</evidence>
<dbReference type="PANTHER" id="PTHR10672">
    <property type="entry name" value="ADDUCIN"/>
    <property type="match status" value="1"/>
</dbReference>
<comment type="similarity">
    <text evidence="1">Belongs to the aldolase class II family.</text>
</comment>
<dbReference type="Pfam" id="PF00596">
    <property type="entry name" value="Aldolase_II"/>
    <property type="match status" value="1"/>
</dbReference>
<reference evidence="3 4" key="1">
    <citation type="submission" date="2015-12" db="EMBL/GenBank/DDBJ databases">
        <title>Genome sequence of Tistrella mobilis MCCC 1A02139.</title>
        <authorList>
            <person name="Lu L."/>
            <person name="Lai Q."/>
            <person name="Shao Z."/>
            <person name="Qian P."/>
        </authorList>
    </citation>
    <scope>NUCLEOTIDE SEQUENCE [LARGE SCALE GENOMIC DNA]</scope>
    <source>
        <strain evidence="3 4">MCCC 1A02139</strain>
    </source>
</reference>
<evidence type="ECO:0000313" key="3">
    <source>
        <dbReference type="EMBL" id="KYO52477.1"/>
    </source>
</evidence>
<dbReference type="GO" id="GO:0051015">
    <property type="term" value="F:actin filament binding"/>
    <property type="evidence" value="ECO:0007669"/>
    <property type="project" value="TreeGrafter"/>
</dbReference>
<dbReference type="InterPro" id="IPR001303">
    <property type="entry name" value="Aldolase_II/adducin_N"/>
</dbReference>
<dbReference type="EMBL" id="LPZR01000156">
    <property type="protein sequence ID" value="KYO52477.1"/>
    <property type="molecule type" value="Genomic_DNA"/>
</dbReference>